<dbReference type="PANTHER" id="PTHR31900">
    <property type="entry name" value="F-BOX/RNI SUPERFAMILY PROTEIN-RELATED"/>
    <property type="match status" value="1"/>
</dbReference>
<accession>A0A9R0JST5</accession>
<dbReference type="InterPro" id="IPR036047">
    <property type="entry name" value="F-box-like_dom_sf"/>
</dbReference>
<dbReference type="RefSeq" id="XP_021845800.1">
    <property type="nucleotide sequence ID" value="XM_021990108.2"/>
</dbReference>
<dbReference type="InterPro" id="IPR050232">
    <property type="entry name" value="FBL13/AtMIF1-like"/>
</dbReference>
<dbReference type="KEGG" id="soe:110785620"/>
<dbReference type="InterPro" id="IPR001810">
    <property type="entry name" value="F-box_dom"/>
</dbReference>
<dbReference type="GeneID" id="110785620"/>
<evidence type="ECO:0000313" key="2">
    <source>
        <dbReference type="Proteomes" id="UP000813463"/>
    </source>
</evidence>
<dbReference type="Pfam" id="PF08387">
    <property type="entry name" value="FBD"/>
    <property type="match status" value="1"/>
</dbReference>
<reference evidence="2" key="1">
    <citation type="journal article" date="2021" name="Nat. Commun.">
        <title>Genomic analyses provide insights into spinach domestication and the genetic basis of agronomic traits.</title>
        <authorList>
            <person name="Cai X."/>
            <person name="Sun X."/>
            <person name="Xu C."/>
            <person name="Sun H."/>
            <person name="Wang X."/>
            <person name="Ge C."/>
            <person name="Zhang Z."/>
            <person name="Wang Q."/>
            <person name="Fei Z."/>
            <person name="Jiao C."/>
            <person name="Wang Q."/>
        </authorList>
    </citation>
    <scope>NUCLEOTIDE SEQUENCE [LARGE SCALE GENOMIC DNA]</scope>
    <source>
        <strain evidence="2">cv. Varoflay</strain>
    </source>
</reference>
<dbReference type="PANTHER" id="PTHR31900:SF31">
    <property type="entry name" value="F-BOX_LRR-REPEAT PROTEIN 13-LIKE"/>
    <property type="match status" value="1"/>
</dbReference>
<evidence type="ECO:0000313" key="3">
    <source>
        <dbReference type="RefSeq" id="XP_021845800.1"/>
    </source>
</evidence>
<dbReference type="SMART" id="SM00579">
    <property type="entry name" value="FBD"/>
    <property type="match status" value="1"/>
</dbReference>
<evidence type="ECO:0000259" key="1">
    <source>
        <dbReference type="PROSITE" id="PS50181"/>
    </source>
</evidence>
<organism evidence="2 3">
    <name type="scientific">Spinacia oleracea</name>
    <name type="common">Spinach</name>
    <dbReference type="NCBI Taxonomy" id="3562"/>
    <lineage>
        <taxon>Eukaryota</taxon>
        <taxon>Viridiplantae</taxon>
        <taxon>Streptophyta</taxon>
        <taxon>Embryophyta</taxon>
        <taxon>Tracheophyta</taxon>
        <taxon>Spermatophyta</taxon>
        <taxon>Magnoliopsida</taxon>
        <taxon>eudicotyledons</taxon>
        <taxon>Gunneridae</taxon>
        <taxon>Pentapetalae</taxon>
        <taxon>Caryophyllales</taxon>
        <taxon>Chenopodiaceae</taxon>
        <taxon>Chenopodioideae</taxon>
        <taxon>Anserineae</taxon>
        <taxon>Spinacia</taxon>
    </lineage>
</organism>
<reference evidence="3" key="2">
    <citation type="submission" date="2025-08" db="UniProtKB">
        <authorList>
            <consortium name="RefSeq"/>
        </authorList>
    </citation>
    <scope>IDENTIFICATION</scope>
    <source>
        <tissue evidence="3">Leaf</tissue>
    </source>
</reference>
<protein>
    <submittedName>
        <fullName evidence="3">FBD-associated F-box protein At5g56400</fullName>
    </submittedName>
</protein>
<proteinExistence type="predicted"/>
<dbReference type="PROSITE" id="PS50181">
    <property type="entry name" value="FBOX"/>
    <property type="match status" value="1"/>
</dbReference>
<gene>
    <name evidence="3" type="primary">LOC110785620</name>
</gene>
<dbReference type="InterPro" id="IPR006566">
    <property type="entry name" value="FBD"/>
</dbReference>
<feature type="domain" description="F-box" evidence="1">
    <location>
        <begin position="18"/>
        <end position="67"/>
    </location>
</feature>
<name>A0A9R0JST5_SPIOL</name>
<dbReference type="Proteomes" id="UP000813463">
    <property type="component" value="Chromosome 1"/>
</dbReference>
<keyword evidence="2" id="KW-1185">Reference proteome</keyword>
<dbReference type="SUPFAM" id="SSF81383">
    <property type="entry name" value="F-box domain"/>
    <property type="match status" value="1"/>
</dbReference>
<dbReference type="OrthoDB" id="1939276at2759"/>
<sequence length="461" mass="53542">MNSSSKKHEICDKQGNCIDRLSELPDEILIHILSLLPIKDAVRTVLLRRFGKLWTLLRTIEYDFRQDAIEYDFGRADWFIEYDFGQDGLFINKVMKYLKSPIIDKVVIREKSGPLKEELMKLITFGLKKKTKVLGIHFDDFSFEVPRVVWRNQFIVSLHLTKVCLGFTRCTRIHMGSLKKLELNCLCESNERIKTLLAGFPCLQELVIKYPKMLQALHFGAPSIEKLELDLCLNMRKPTCVNSIFYHERFSLDCPNLKLLHINEVCLETLDLIDVSSVREAKITECCMSRDNVDYFEILIEKFRNAKIFQLGDKAYLQLEKCGSEKLAFRENRWTHLALRSVIHGSCLLGICRLLRNSRRLKELIIYADVDFFCDCDLLLDELSSSSVMRRLKIVTIREYEKPCQGLLQLIKFVLKSAVVLDKLVIVCNKKDELYSTEENDFILQLSGFPRASRKANVVFA</sequence>
<dbReference type="AlphaFoldDB" id="A0A9R0JST5"/>